<sequence>MDSAPVFPDQDETGSSGAAGESATEGSGAAAAEVPVSPPSSAAAPRKSAPGIEPESWEPLVARVLAGEKESDVAHDTGVKFARLRGKVMAAKNLARKAASAAPEPADEPEPPAPSGAVEEAEAQAIDAIPQNSEPESSIMPSGLAGPDVAPASSAPAKVVDPHTYAETQRRAALGDGGWSPAEDVTILRGLALGENTWKISQKLPGRKPADIVNRFNTLVPVRGSAAQAEALRRAEARLAEAGRTAAE</sequence>
<feature type="region of interest" description="Disordered" evidence="1">
    <location>
        <begin position="1"/>
        <end position="57"/>
    </location>
</feature>
<feature type="region of interest" description="Disordered" evidence="1">
    <location>
        <begin position="93"/>
        <end position="162"/>
    </location>
</feature>
<feature type="compositionally biased region" description="Low complexity" evidence="1">
    <location>
        <begin position="147"/>
        <end position="159"/>
    </location>
</feature>
<dbReference type="CDD" id="cd00167">
    <property type="entry name" value="SANT"/>
    <property type="match status" value="1"/>
</dbReference>
<evidence type="ECO:0000256" key="1">
    <source>
        <dbReference type="SAM" id="MobiDB-lite"/>
    </source>
</evidence>
<evidence type="ECO:0000259" key="2">
    <source>
        <dbReference type="Pfam" id="PF00249"/>
    </source>
</evidence>
<dbReference type="Pfam" id="PF00249">
    <property type="entry name" value="Myb_DNA-binding"/>
    <property type="match status" value="1"/>
</dbReference>
<dbReference type="EMBL" id="VFRP01000033">
    <property type="protein sequence ID" value="TPE47245.1"/>
    <property type="molecule type" value="Genomic_DNA"/>
</dbReference>
<dbReference type="Proteomes" id="UP000319255">
    <property type="component" value="Unassembled WGS sequence"/>
</dbReference>
<keyword evidence="4" id="KW-1185">Reference proteome</keyword>
<feature type="compositionally biased region" description="Low complexity" evidence="1">
    <location>
        <begin position="13"/>
        <end position="45"/>
    </location>
</feature>
<dbReference type="AlphaFoldDB" id="A0A501WFI3"/>
<evidence type="ECO:0000313" key="4">
    <source>
        <dbReference type="Proteomes" id="UP000319255"/>
    </source>
</evidence>
<feature type="compositionally biased region" description="Low complexity" evidence="1">
    <location>
        <begin position="93"/>
        <end position="104"/>
    </location>
</feature>
<dbReference type="SUPFAM" id="SSF46689">
    <property type="entry name" value="Homeodomain-like"/>
    <property type="match status" value="1"/>
</dbReference>
<organism evidence="3 4">
    <name type="scientific">Amaricoccus solimangrovi</name>
    <dbReference type="NCBI Taxonomy" id="2589815"/>
    <lineage>
        <taxon>Bacteria</taxon>
        <taxon>Pseudomonadati</taxon>
        <taxon>Pseudomonadota</taxon>
        <taxon>Alphaproteobacteria</taxon>
        <taxon>Rhodobacterales</taxon>
        <taxon>Paracoccaceae</taxon>
        <taxon>Amaricoccus</taxon>
    </lineage>
</organism>
<accession>A0A501WFI3</accession>
<dbReference type="RefSeq" id="WP_140456003.1">
    <property type="nucleotide sequence ID" value="NZ_VFRP01000033.1"/>
</dbReference>
<dbReference type="Gene3D" id="1.10.10.60">
    <property type="entry name" value="Homeodomain-like"/>
    <property type="match status" value="1"/>
</dbReference>
<dbReference type="InterPro" id="IPR001005">
    <property type="entry name" value="SANT/Myb"/>
</dbReference>
<reference evidence="3 4" key="1">
    <citation type="submission" date="2019-06" db="EMBL/GenBank/DDBJ databases">
        <title>A novel bacterium of genus Amaricoccus, isolated from marine sediment.</title>
        <authorList>
            <person name="Huang H."/>
            <person name="Mo K."/>
            <person name="Hu Y."/>
        </authorList>
    </citation>
    <scope>NUCLEOTIDE SEQUENCE [LARGE SCALE GENOMIC DNA]</scope>
    <source>
        <strain evidence="3 4">HB172011</strain>
    </source>
</reference>
<dbReference type="InterPro" id="IPR009057">
    <property type="entry name" value="Homeodomain-like_sf"/>
</dbReference>
<name>A0A501WFI3_9RHOB</name>
<protein>
    <recommendedName>
        <fullName evidence="2">Myb-like domain-containing protein</fullName>
    </recommendedName>
</protein>
<gene>
    <name evidence="3" type="ORF">FJM51_20540</name>
</gene>
<proteinExistence type="predicted"/>
<feature type="domain" description="Myb-like" evidence="2">
    <location>
        <begin position="177"/>
        <end position="219"/>
    </location>
</feature>
<comment type="caution">
    <text evidence="3">The sequence shown here is derived from an EMBL/GenBank/DDBJ whole genome shotgun (WGS) entry which is preliminary data.</text>
</comment>
<feature type="compositionally biased region" description="Polar residues" evidence="1">
    <location>
        <begin position="130"/>
        <end position="140"/>
    </location>
</feature>
<evidence type="ECO:0000313" key="3">
    <source>
        <dbReference type="EMBL" id="TPE47245.1"/>
    </source>
</evidence>